<dbReference type="AlphaFoldDB" id="A0A2U1STH8"/>
<evidence type="ECO:0000313" key="8">
    <source>
        <dbReference type="Proteomes" id="UP000245137"/>
    </source>
</evidence>
<dbReference type="PANTHER" id="PTHR22550:SF5">
    <property type="entry name" value="LEUCINE ZIPPER PROTEIN 4"/>
    <property type="match status" value="1"/>
</dbReference>
<protein>
    <recommendedName>
        <fullName evidence="6">VWFA domain-containing protein</fullName>
    </recommendedName>
</protein>
<evidence type="ECO:0000256" key="1">
    <source>
        <dbReference type="ARBA" id="ARBA00022475"/>
    </source>
</evidence>
<gene>
    <name evidence="7" type="ORF">C5689_05515</name>
</gene>
<evidence type="ECO:0000256" key="4">
    <source>
        <dbReference type="ARBA" id="ARBA00023136"/>
    </source>
</evidence>
<keyword evidence="8" id="KW-1185">Reference proteome</keyword>
<dbReference type="PROSITE" id="PS50234">
    <property type="entry name" value="VWFA"/>
    <property type="match status" value="1"/>
</dbReference>
<dbReference type="InterPro" id="IPR002035">
    <property type="entry name" value="VWF_A"/>
</dbReference>
<dbReference type="InterPro" id="IPR036465">
    <property type="entry name" value="vWFA_dom_sf"/>
</dbReference>
<feature type="transmembrane region" description="Helical" evidence="5">
    <location>
        <begin position="298"/>
        <end position="316"/>
    </location>
</feature>
<organism evidence="7 8">
    <name type="scientific">Methylosinus sporium</name>
    <dbReference type="NCBI Taxonomy" id="428"/>
    <lineage>
        <taxon>Bacteria</taxon>
        <taxon>Pseudomonadati</taxon>
        <taxon>Pseudomonadota</taxon>
        <taxon>Alphaproteobacteria</taxon>
        <taxon>Hyphomicrobiales</taxon>
        <taxon>Methylocystaceae</taxon>
        <taxon>Methylosinus</taxon>
    </lineage>
</organism>
<keyword evidence="2 5" id="KW-0812">Transmembrane</keyword>
<dbReference type="Pfam" id="PF00092">
    <property type="entry name" value="VWA"/>
    <property type="match status" value="1"/>
</dbReference>
<dbReference type="Proteomes" id="UP000245137">
    <property type="component" value="Unassembled WGS sequence"/>
</dbReference>
<dbReference type="SMART" id="SM00327">
    <property type="entry name" value="VWA"/>
    <property type="match status" value="1"/>
</dbReference>
<dbReference type="OrthoDB" id="6206554at2"/>
<evidence type="ECO:0000259" key="6">
    <source>
        <dbReference type="PROSITE" id="PS50234"/>
    </source>
</evidence>
<accession>A0A2U1STH8</accession>
<evidence type="ECO:0000313" key="7">
    <source>
        <dbReference type="EMBL" id="PWB94903.1"/>
    </source>
</evidence>
<proteinExistence type="predicted"/>
<feature type="domain" description="VWFA" evidence="6">
    <location>
        <begin position="92"/>
        <end position="282"/>
    </location>
</feature>
<name>A0A2U1STH8_METSR</name>
<evidence type="ECO:0000256" key="2">
    <source>
        <dbReference type="ARBA" id="ARBA00022692"/>
    </source>
</evidence>
<dbReference type="Gene3D" id="3.40.50.410">
    <property type="entry name" value="von Willebrand factor, type A domain"/>
    <property type="match status" value="1"/>
</dbReference>
<dbReference type="PANTHER" id="PTHR22550">
    <property type="entry name" value="SPORE GERMINATION PROTEIN"/>
    <property type="match status" value="1"/>
</dbReference>
<dbReference type="RefSeq" id="WP_108916272.1">
    <property type="nucleotide sequence ID" value="NZ_BGJY01000005.1"/>
</dbReference>
<keyword evidence="4 5" id="KW-0472">Membrane</keyword>
<keyword evidence="3 5" id="KW-1133">Transmembrane helix</keyword>
<dbReference type="InterPro" id="IPR050768">
    <property type="entry name" value="UPF0353/GerABKA_families"/>
</dbReference>
<dbReference type="SUPFAM" id="SSF53300">
    <property type="entry name" value="vWA-like"/>
    <property type="match status" value="1"/>
</dbReference>
<evidence type="ECO:0000256" key="5">
    <source>
        <dbReference type="SAM" id="Phobius"/>
    </source>
</evidence>
<sequence>MSGLELATPLALILLPAPWLLRLLLGGDAAPGGGLPLPATMRERLGAGASTSRSRLSRSAIIRALAWIGLVLALSGPRIAGAVAALPAAGRDIMLALDLSGSMTKTDFELNGAAASRLAVLKHFGAELIRRRAGDRIGLVVFAETAFAAAPLSFDLRAVSAALEEMEIGLVGRSTAIGEALGLALKRLSDSTAPSRVVILLSDGANNAGSSEPVAVAELARAMGVDIFTIGLGVNDTVADPADTDAVDFVALQHIAEIGGGAAFRARTGAELDAATRAIEALLASPAPAPPTIIYRELWIYPGALAFLAATALALATRERR</sequence>
<comment type="caution">
    <text evidence="7">The sequence shown here is derived from an EMBL/GenBank/DDBJ whole genome shotgun (WGS) entry which is preliminary data.</text>
</comment>
<evidence type="ECO:0000256" key="3">
    <source>
        <dbReference type="ARBA" id="ARBA00022989"/>
    </source>
</evidence>
<dbReference type="EMBL" id="PUIV01000005">
    <property type="protein sequence ID" value="PWB94903.1"/>
    <property type="molecule type" value="Genomic_DNA"/>
</dbReference>
<reference evidence="7 8" key="1">
    <citation type="journal article" date="2018" name="Appl. Microbiol. Biotechnol.">
        <title>Co-cultivation of the strictly anaerobic methanogen Methanosarcina barkeri with aerobic methanotrophs in an oxygen-limited membrane bioreactor.</title>
        <authorList>
            <person name="In 't Zandt M.H."/>
            <person name="van den Bosch T.J.M."/>
            <person name="Rijkers R."/>
            <person name="van Kessel M.A.H.J."/>
            <person name="Jetten M.S.M."/>
            <person name="Welte C.U."/>
        </authorList>
    </citation>
    <scope>NUCLEOTIDE SEQUENCE [LARGE SCALE GENOMIC DNA]</scope>
    <source>
        <strain evidence="7 8">DSM 17706</strain>
    </source>
</reference>
<keyword evidence="1" id="KW-1003">Cell membrane</keyword>